<dbReference type="Proteomes" id="UP000543908">
    <property type="component" value="Unassembled WGS sequence"/>
</dbReference>
<comment type="caution">
    <text evidence="2">The sequence shown here is derived from an EMBL/GenBank/DDBJ whole genome shotgun (WGS) entry which is preliminary data.</text>
</comment>
<protein>
    <submittedName>
        <fullName evidence="2">DUF4113 domain-containing protein</fullName>
    </submittedName>
</protein>
<dbReference type="EMBL" id="JABUHS010000040">
    <property type="protein sequence ID" value="NWN60852.1"/>
    <property type="molecule type" value="Genomic_DNA"/>
</dbReference>
<dbReference type="RefSeq" id="WP_179029981.1">
    <property type="nucleotide sequence ID" value="NZ_JABUHS010000040.1"/>
</dbReference>
<organism evidence="2 3">
    <name type="scientific">Pseudomonas allii</name>
    <dbReference type="NCBI Taxonomy" id="2740531"/>
    <lineage>
        <taxon>Bacteria</taxon>
        <taxon>Pseudomonadati</taxon>
        <taxon>Pseudomonadota</taxon>
        <taxon>Gammaproteobacteria</taxon>
        <taxon>Pseudomonadales</taxon>
        <taxon>Pseudomonadaceae</taxon>
        <taxon>Pseudomonas</taxon>
    </lineage>
</organism>
<dbReference type="Pfam" id="PF13438">
    <property type="entry name" value="DUF4113"/>
    <property type="match status" value="1"/>
</dbReference>
<dbReference type="InterPro" id="IPR025188">
    <property type="entry name" value="DUF4113"/>
</dbReference>
<feature type="domain" description="DUF4113" evidence="1">
    <location>
        <begin position="2"/>
        <end position="25"/>
    </location>
</feature>
<evidence type="ECO:0000259" key="1">
    <source>
        <dbReference type="Pfam" id="PF13438"/>
    </source>
</evidence>
<evidence type="ECO:0000313" key="3">
    <source>
        <dbReference type="Proteomes" id="UP000543908"/>
    </source>
</evidence>
<reference evidence="2 3" key="1">
    <citation type="submission" date="2020-05" db="EMBL/GenBank/DDBJ databases">
        <title>Onion-isolated Pseudomonas sp.</title>
        <authorList>
            <person name="Fujikawa T."/>
            <person name="Sawada H."/>
        </authorList>
    </citation>
    <scope>NUCLEOTIDE SEQUENCE [LARGE SCALE GENOMIC DNA]</scope>
    <source>
        <strain evidence="2 3">MAFF 301512</strain>
    </source>
</reference>
<accession>A0A7Y8RKW4</accession>
<sequence>APAWAMRRELKSPSYTTRLDQLWTVNAN</sequence>
<name>A0A7Y8RKW4_9PSED</name>
<proteinExistence type="predicted"/>
<feature type="non-terminal residue" evidence="2">
    <location>
        <position position="1"/>
    </location>
</feature>
<dbReference type="AlphaFoldDB" id="A0A7Y8RKW4"/>
<gene>
    <name evidence="2" type="ORF">HT123_06460</name>
</gene>
<evidence type="ECO:0000313" key="2">
    <source>
        <dbReference type="EMBL" id="NWN60852.1"/>
    </source>
</evidence>